<evidence type="ECO:0008006" key="4">
    <source>
        <dbReference type="Google" id="ProtNLM"/>
    </source>
</evidence>
<feature type="compositionally biased region" description="Low complexity" evidence="1">
    <location>
        <begin position="420"/>
        <end position="432"/>
    </location>
</feature>
<feature type="region of interest" description="Disordered" evidence="1">
    <location>
        <begin position="54"/>
        <end position="87"/>
    </location>
</feature>
<reference evidence="2" key="1">
    <citation type="submission" date="2023-10" db="EMBL/GenBank/DDBJ databases">
        <authorList>
            <person name="Chen Y."/>
            <person name="Shah S."/>
            <person name="Dougan E. K."/>
            <person name="Thang M."/>
            <person name="Chan C."/>
        </authorList>
    </citation>
    <scope>NUCLEOTIDE SEQUENCE [LARGE SCALE GENOMIC DNA]</scope>
</reference>
<feature type="compositionally biased region" description="Pro residues" evidence="1">
    <location>
        <begin position="7"/>
        <end position="26"/>
    </location>
</feature>
<evidence type="ECO:0000313" key="3">
    <source>
        <dbReference type="Proteomes" id="UP001189429"/>
    </source>
</evidence>
<proteinExistence type="predicted"/>
<organism evidence="2 3">
    <name type="scientific">Prorocentrum cordatum</name>
    <dbReference type="NCBI Taxonomy" id="2364126"/>
    <lineage>
        <taxon>Eukaryota</taxon>
        <taxon>Sar</taxon>
        <taxon>Alveolata</taxon>
        <taxon>Dinophyceae</taxon>
        <taxon>Prorocentrales</taxon>
        <taxon>Prorocentraceae</taxon>
        <taxon>Prorocentrum</taxon>
    </lineage>
</organism>
<comment type="caution">
    <text evidence="2">The sequence shown here is derived from an EMBL/GenBank/DDBJ whole genome shotgun (WGS) entry which is preliminary data.</text>
</comment>
<evidence type="ECO:0000313" key="2">
    <source>
        <dbReference type="EMBL" id="CAK0795857.1"/>
    </source>
</evidence>
<keyword evidence="3" id="KW-1185">Reference proteome</keyword>
<dbReference type="Proteomes" id="UP001189429">
    <property type="component" value="Unassembled WGS sequence"/>
</dbReference>
<feature type="region of interest" description="Disordered" evidence="1">
    <location>
        <begin position="1"/>
        <end position="28"/>
    </location>
</feature>
<protein>
    <recommendedName>
        <fullName evidence="4">CID domain-containing protein</fullName>
    </recommendedName>
</protein>
<accession>A0ABN9PRU0</accession>
<name>A0ABN9PRU0_9DINO</name>
<feature type="compositionally biased region" description="Basic residues" evidence="1">
    <location>
        <begin position="459"/>
        <end position="471"/>
    </location>
</feature>
<gene>
    <name evidence="2" type="ORF">PCOR1329_LOCUS5401</name>
</gene>
<feature type="region of interest" description="Disordered" evidence="1">
    <location>
        <begin position="395"/>
        <end position="471"/>
    </location>
</feature>
<evidence type="ECO:0000256" key="1">
    <source>
        <dbReference type="SAM" id="MobiDB-lite"/>
    </source>
</evidence>
<feature type="compositionally biased region" description="Basic and acidic residues" evidence="1">
    <location>
        <begin position="449"/>
        <end position="458"/>
    </location>
</feature>
<dbReference type="EMBL" id="CAUYUJ010001425">
    <property type="protein sequence ID" value="CAK0795857.1"/>
    <property type="molecule type" value="Genomic_DNA"/>
</dbReference>
<sequence>MEEAPLPLLPLRPPRPAPAPRPPPSRPALAALARVASLAARAALRCEVPLSRPLEGADGVRQGEGAKGWESSAAPVREGGAAGSVDKNASLSPELMRVCLMKFFAGGPRGSDAAKGLGIIEKDNGDRFLPLPYVGKALGVKGEDFEIAMAVYGRVNSAPTGVRIMSDDARGVGLVEWAGWEMFGASLEAIVKGTQDPAFEPRSIQAAVASCAHGAVRSGIVRQAEVLDRLSSSLSPSSLPEDTAPALRSAIARRARLALACLTDCIAHKGLGPQAGPDAMGLVGQLPRRLFGAIFDNVDDRDRGACAFLGEILQSWDRRKSFSKKWLQEAASKFSMPKGANPERDEGRGWYALTAENIEKQKLEPVMPKVAAAPAAEAAVVAAAPPPARAEAAAAAAEAAVPRKDSKPAKISAEPLDEQGAAASADAPADAGAPKKKRGIMQDEEDDETVAKHLEESRKRRAAMLAKHTKD</sequence>